<sequence>MISHVGSIHTRCLRHSYSAAWPHLSSSVLSFRRHCRRLFATTCSAGNKAAGGKKKVIVISGPTGAGKSRLALDLAKRLNGEIISADSVQVYRGLDIGSAKPSVSERQEVPHHLIDILHPSEEYSVGQFFEDARKATRDVLNNGRVPIVTGGTGLYLRWYIYGKPDVPKASPEIASEVDSELADLQQNGDWDAAVDLVVKAGDPRAQSLAANDWYRLRRTLEIIRSSGSPPSAFRVPYDSFRESTLDDGSSDDRIEESKSTDLDYEFNCFFLSGQRLDLYRSIDLRCEDMLLGSDGILSEAQWLLDIGLLPNSNSATRAIGYRQAMEYLLKCREQGGWSSSREFYAFFSEFQKVSRNFAKRQLTWFRNEHIYHWLDASKSLENVLDFITDAYNDQSGTLIVPESLCMKKDISKRETSILKGYRAKNSISNLHLHHLSSLSKKKKTAKMLRSLQASLKRSTCAAASSTHPLLRRRGYSSESAPERKVAVLGAAGGIGQPLALLMKLNPLVSSLSLYDIAGTPGVAADVSHINTRSEVAGYMGEDQLGKALEGCDLVIIPAGVPRKPGMTRDDLFNINAGIVKSLAAAIAKYCPHALVNMISNPVNSTVPIAAEVFKKAGTYDEKKLFGVTMLDVVRAKTFYAGKAKVPVEGVNVPVVGGHAGITILPLFSQATPKANLSDEDIKALTKRTQDGGTEVVEAKAGKGSATLSMAYAGAIFADACLKGLNGVPDVIECSFVQSSITELPFFASKVRLGKNGVEEVLDLGPLSDYEKQGLESLMPELKSSIEKGIKFANQS</sequence>
<comment type="caution">
    <text evidence="1">The sequence shown here is derived from an EMBL/GenBank/DDBJ whole genome shotgun (WGS) entry which is preliminary data.</text>
</comment>
<dbReference type="Proteomes" id="UP001062846">
    <property type="component" value="Chromosome 6"/>
</dbReference>
<protein>
    <submittedName>
        <fullName evidence="1">Uncharacterized protein</fullName>
    </submittedName>
</protein>
<proteinExistence type="predicted"/>
<name>A0ACC0NH12_RHOML</name>
<dbReference type="EMBL" id="CM046393">
    <property type="protein sequence ID" value="KAI8552480.1"/>
    <property type="molecule type" value="Genomic_DNA"/>
</dbReference>
<evidence type="ECO:0000313" key="2">
    <source>
        <dbReference type="Proteomes" id="UP001062846"/>
    </source>
</evidence>
<accession>A0ACC0NH12</accession>
<reference evidence="1" key="1">
    <citation type="submission" date="2022-02" db="EMBL/GenBank/DDBJ databases">
        <title>Plant Genome Project.</title>
        <authorList>
            <person name="Zhang R.-G."/>
        </authorList>
    </citation>
    <scope>NUCLEOTIDE SEQUENCE</scope>
    <source>
        <strain evidence="1">AT1</strain>
    </source>
</reference>
<evidence type="ECO:0000313" key="1">
    <source>
        <dbReference type="EMBL" id="KAI8552480.1"/>
    </source>
</evidence>
<gene>
    <name evidence="1" type="ORF">RHMOL_Rhmol06G0269700</name>
</gene>
<keyword evidence="2" id="KW-1185">Reference proteome</keyword>
<organism evidence="1 2">
    <name type="scientific">Rhododendron molle</name>
    <name type="common">Chinese azalea</name>
    <name type="synonym">Azalea mollis</name>
    <dbReference type="NCBI Taxonomy" id="49168"/>
    <lineage>
        <taxon>Eukaryota</taxon>
        <taxon>Viridiplantae</taxon>
        <taxon>Streptophyta</taxon>
        <taxon>Embryophyta</taxon>
        <taxon>Tracheophyta</taxon>
        <taxon>Spermatophyta</taxon>
        <taxon>Magnoliopsida</taxon>
        <taxon>eudicotyledons</taxon>
        <taxon>Gunneridae</taxon>
        <taxon>Pentapetalae</taxon>
        <taxon>asterids</taxon>
        <taxon>Ericales</taxon>
        <taxon>Ericaceae</taxon>
        <taxon>Ericoideae</taxon>
        <taxon>Rhodoreae</taxon>
        <taxon>Rhododendron</taxon>
    </lineage>
</organism>